<evidence type="ECO:0000313" key="3">
    <source>
        <dbReference type="Proteomes" id="UP000254866"/>
    </source>
</evidence>
<proteinExistence type="predicted"/>
<organism evidence="2 3">
    <name type="scientific">Venustampulla echinocandica</name>
    <dbReference type="NCBI Taxonomy" id="2656787"/>
    <lineage>
        <taxon>Eukaryota</taxon>
        <taxon>Fungi</taxon>
        <taxon>Dikarya</taxon>
        <taxon>Ascomycota</taxon>
        <taxon>Pezizomycotina</taxon>
        <taxon>Leotiomycetes</taxon>
        <taxon>Helotiales</taxon>
        <taxon>Pleuroascaceae</taxon>
        <taxon>Venustampulla</taxon>
    </lineage>
</organism>
<feature type="region of interest" description="Disordered" evidence="1">
    <location>
        <begin position="17"/>
        <end position="80"/>
    </location>
</feature>
<dbReference type="GeneID" id="43593927"/>
<dbReference type="AlphaFoldDB" id="A0A370TZZ9"/>
<comment type="caution">
    <text evidence="2">The sequence shown here is derived from an EMBL/GenBank/DDBJ whole genome shotgun (WGS) entry which is preliminary data.</text>
</comment>
<gene>
    <name evidence="2" type="ORF">BP5553_01078</name>
</gene>
<evidence type="ECO:0000313" key="2">
    <source>
        <dbReference type="EMBL" id="RDL41099.1"/>
    </source>
</evidence>
<evidence type="ECO:0000256" key="1">
    <source>
        <dbReference type="SAM" id="MobiDB-lite"/>
    </source>
</evidence>
<dbReference type="Proteomes" id="UP000254866">
    <property type="component" value="Unassembled WGS sequence"/>
</dbReference>
<dbReference type="EMBL" id="NPIC01000001">
    <property type="protein sequence ID" value="RDL41099.1"/>
    <property type="molecule type" value="Genomic_DNA"/>
</dbReference>
<feature type="compositionally biased region" description="Polar residues" evidence="1">
    <location>
        <begin position="26"/>
        <end position="40"/>
    </location>
</feature>
<sequence>MRPLGGRRTARCFNFATAKRKCYSQKPPTTTKPFLATDSTPLADADPASSVESQPGLTPPQQNPLSKNDISPRPRRELPVSPLMDPAFLQAKQAPHTMKAKPSNDSTELQQQLLKNPYALALASPLRKCQMTDTLLPRFFLQGFSLVADPETGKSYYTPRDAKEKKSCGPVTYMLAQQPLVARMHDNLSGYGKNPQIRLLSNRIKQHPDAMQLYQKAEFRCDMDTILLERSRRRVCDLLLSLLKLKRGYMTGFKNWDDLKSYSRQAAVVLWIGGDGDAGEASIVPGEFATVLFPSSETKMSREIPVHNLSSLLGEEKLDDLRNAASSTKSKGADENKGGIFHNPIISIKARNMTTQLQVELWWLQGYLAKHGFSY</sequence>
<reference evidence="2 3" key="1">
    <citation type="journal article" date="2018" name="IMA Fungus">
        <title>IMA Genome-F 9: Draft genome sequence of Annulohypoxylon stygium, Aspergillus mulundensis, Berkeleyomyces basicola (syn. Thielaviopsis basicola), Ceratocystis smalleyi, two Cercospora beticola strains, Coleophoma cylindrospora, Fusarium fracticaudum, Phialophora cf. hyalina, and Morchella septimelata.</title>
        <authorList>
            <person name="Wingfield B.D."/>
            <person name="Bills G.F."/>
            <person name="Dong Y."/>
            <person name="Huang W."/>
            <person name="Nel W.J."/>
            <person name="Swalarsk-Parry B.S."/>
            <person name="Vaghefi N."/>
            <person name="Wilken P.M."/>
            <person name="An Z."/>
            <person name="de Beer Z.W."/>
            <person name="De Vos L."/>
            <person name="Chen L."/>
            <person name="Duong T.A."/>
            <person name="Gao Y."/>
            <person name="Hammerbacher A."/>
            <person name="Kikkert J.R."/>
            <person name="Li Y."/>
            <person name="Li H."/>
            <person name="Li K."/>
            <person name="Li Q."/>
            <person name="Liu X."/>
            <person name="Ma X."/>
            <person name="Naidoo K."/>
            <person name="Pethybridge S.J."/>
            <person name="Sun J."/>
            <person name="Steenkamp E.T."/>
            <person name="van der Nest M.A."/>
            <person name="van Wyk S."/>
            <person name="Wingfield M.J."/>
            <person name="Xiong C."/>
            <person name="Yue Q."/>
            <person name="Zhang X."/>
        </authorList>
    </citation>
    <scope>NUCLEOTIDE SEQUENCE [LARGE SCALE GENOMIC DNA]</scope>
    <source>
        <strain evidence="2 3">BP 5553</strain>
    </source>
</reference>
<dbReference type="RefSeq" id="XP_031873755.1">
    <property type="nucleotide sequence ID" value="XM_032009701.1"/>
</dbReference>
<dbReference type="OrthoDB" id="3363286at2759"/>
<keyword evidence="3" id="KW-1185">Reference proteome</keyword>
<accession>A0A370TZZ9</accession>
<dbReference type="STRING" id="2656787.A0A370TZZ9"/>
<name>A0A370TZZ9_9HELO</name>
<protein>
    <submittedName>
        <fullName evidence="2">Uncharacterized protein</fullName>
    </submittedName>
</protein>